<evidence type="ECO:0000313" key="3">
    <source>
        <dbReference type="EMBL" id="WTT15237.1"/>
    </source>
</evidence>
<dbReference type="Pfam" id="PF00067">
    <property type="entry name" value="p450"/>
    <property type="match status" value="1"/>
</dbReference>
<dbReference type="InterPro" id="IPR002397">
    <property type="entry name" value="Cyt_P450_B"/>
</dbReference>
<dbReference type="PRINTS" id="PR00359">
    <property type="entry name" value="BP450"/>
</dbReference>
<dbReference type="EMBL" id="CP108222">
    <property type="protein sequence ID" value="WTT15237.1"/>
    <property type="molecule type" value="Genomic_DNA"/>
</dbReference>
<proteinExistence type="inferred from homology"/>
<dbReference type="PANTHER" id="PTHR46696">
    <property type="entry name" value="P450, PUTATIVE (EUROFUNG)-RELATED"/>
    <property type="match status" value="1"/>
</dbReference>
<protein>
    <submittedName>
        <fullName evidence="3">Cytochrome P450</fullName>
    </submittedName>
</protein>
<comment type="similarity">
    <text evidence="1 2">Belongs to the cytochrome P450 family.</text>
</comment>
<keyword evidence="2" id="KW-0479">Metal-binding</keyword>
<dbReference type="InterPro" id="IPR001128">
    <property type="entry name" value="Cyt_P450"/>
</dbReference>
<dbReference type="AlphaFoldDB" id="A0AAU1ZSY3"/>
<dbReference type="GO" id="GO:0036199">
    <property type="term" value="F:cholest-4-en-3-one 26-monooxygenase activity"/>
    <property type="evidence" value="ECO:0007669"/>
    <property type="project" value="TreeGrafter"/>
</dbReference>
<name>A0AAU1ZSY3_9ACTN</name>
<dbReference type="GO" id="GO:0020037">
    <property type="term" value="F:heme binding"/>
    <property type="evidence" value="ECO:0007669"/>
    <property type="project" value="InterPro"/>
</dbReference>
<keyword evidence="2" id="KW-0349">Heme</keyword>
<organism evidence="3">
    <name type="scientific">Streptomyces sp. NBC_00093</name>
    <dbReference type="NCBI Taxonomy" id="2975649"/>
    <lineage>
        <taxon>Bacteria</taxon>
        <taxon>Bacillati</taxon>
        <taxon>Actinomycetota</taxon>
        <taxon>Actinomycetes</taxon>
        <taxon>Kitasatosporales</taxon>
        <taxon>Streptomycetaceae</taxon>
        <taxon>Streptomyces</taxon>
    </lineage>
</organism>
<keyword evidence="2" id="KW-0408">Iron</keyword>
<dbReference type="PROSITE" id="PS00086">
    <property type="entry name" value="CYTOCHROME_P450"/>
    <property type="match status" value="1"/>
</dbReference>
<dbReference type="InterPro" id="IPR036396">
    <property type="entry name" value="Cyt_P450_sf"/>
</dbReference>
<dbReference type="PANTHER" id="PTHR46696:SF4">
    <property type="entry name" value="BIOTIN BIOSYNTHESIS CYTOCHROME P450"/>
    <property type="match status" value="1"/>
</dbReference>
<evidence type="ECO:0000256" key="2">
    <source>
        <dbReference type="RuleBase" id="RU000461"/>
    </source>
</evidence>
<accession>A0AAU1ZSY3</accession>
<dbReference type="GO" id="GO:0008395">
    <property type="term" value="F:steroid hydroxylase activity"/>
    <property type="evidence" value="ECO:0007669"/>
    <property type="project" value="TreeGrafter"/>
</dbReference>
<gene>
    <name evidence="3" type="ORF">OHA22_06685</name>
</gene>
<keyword evidence="2" id="KW-0560">Oxidoreductase</keyword>
<evidence type="ECO:0000256" key="1">
    <source>
        <dbReference type="ARBA" id="ARBA00010617"/>
    </source>
</evidence>
<dbReference type="GO" id="GO:0005506">
    <property type="term" value="F:iron ion binding"/>
    <property type="evidence" value="ECO:0007669"/>
    <property type="project" value="InterPro"/>
</dbReference>
<dbReference type="InterPro" id="IPR017972">
    <property type="entry name" value="Cyt_P450_CS"/>
</dbReference>
<dbReference type="GO" id="GO:0006707">
    <property type="term" value="P:cholesterol catabolic process"/>
    <property type="evidence" value="ECO:0007669"/>
    <property type="project" value="TreeGrafter"/>
</dbReference>
<keyword evidence="2" id="KW-0503">Monooxygenase</keyword>
<dbReference type="Gene3D" id="1.10.630.10">
    <property type="entry name" value="Cytochrome P450"/>
    <property type="match status" value="1"/>
</dbReference>
<sequence>MTTTPEAVELPDVLDGFDLTDHARFADGVPYDVFARLRREAPLLYHPPGVNSPDGEGFWVLSRYADIAAVAADPAFSSQGGGGRKGGGTHLEDMAVGVHAGVLLPMMDDPRHQALKDMITPSLTGSGSLLHEDELRGHAAELVGAAVARGSGNLVDDLVEPFALRTVAGLFGAPEDTWDRLLTWVHGVVGLVNRRTSLPDDYSRVTVQAMAGYFKDLLAAKREVPGQDFGSLLAHGQLAEETGELPLTPYEREHNYLVLLMHAYEQTRNVMADALLAVAEHPDQWRQLREDRTLLPGAVEELLRWAPPNPYNRRTATRDTELHGQLVRAGDKVTLWWPSANRDETVFTRPDTFDIRRNPNPHLSFGAGTHDCAGGEAGRLALRPLLDLLLDRVAEIRLTGPAIHTPYNKHTVLLDLPVALLPA</sequence>
<dbReference type="SUPFAM" id="SSF48264">
    <property type="entry name" value="Cytochrome P450"/>
    <property type="match status" value="1"/>
</dbReference>
<reference evidence="3" key="1">
    <citation type="submission" date="2022-10" db="EMBL/GenBank/DDBJ databases">
        <title>The complete genomes of actinobacterial strains from the NBC collection.</title>
        <authorList>
            <person name="Joergensen T.S."/>
            <person name="Alvarez Arevalo M."/>
            <person name="Sterndorff E.B."/>
            <person name="Faurdal D."/>
            <person name="Vuksanovic O."/>
            <person name="Mourched A.-S."/>
            <person name="Charusanti P."/>
            <person name="Shaw S."/>
            <person name="Blin K."/>
            <person name="Weber T."/>
        </authorList>
    </citation>
    <scope>NUCLEOTIDE SEQUENCE</scope>
    <source>
        <strain evidence="3">NBC_00093</strain>
    </source>
</reference>